<proteinExistence type="predicted"/>
<reference evidence="1" key="1">
    <citation type="submission" date="2023-04" db="EMBL/GenBank/DDBJ databases">
        <title>Phytophthora fragariaefolia NBRC 109709.</title>
        <authorList>
            <person name="Ichikawa N."/>
            <person name="Sato H."/>
            <person name="Tonouchi N."/>
        </authorList>
    </citation>
    <scope>NUCLEOTIDE SEQUENCE</scope>
    <source>
        <strain evidence="1">NBRC 109709</strain>
    </source>
</reference>
<accession>A0A9W7CZI1</accession>
<dbReference type="Proteomes" id="UP001165121">
    <property type="component" value="Unassembled WGS sequence"/>
</dbReference>
<comment type="caution">
    <text evidence="1">The sequence shown here is derived from an EMBL/GenBank/DDBJ whole genome shotgun (WGS) entry which is preliminary data.</text>
</comment>
<evidence type="ECO:0000313" key="2">
    <source>
        <dbReference type="Proteomes" id="UP001165121"/>
    </source>
</evidence>
<protein>
    <submittedName>
        <fullName evidence="1">Unnamed protein product</fullName>
    </submittedName>
</protein>
<dbReference type="EMBL" id="BSXT01002054">
    <property type="protein sequence ID" value="GMF46902.1"/>
    <property type="molecule type" value="Genomic_DNA"/>
</dbReference>
<keyword evidence="2" id="KW-1185">Reference proteome</keyword>
<name>A0A9W7CZI1_9STRA</name>
<organism evidence="1 2">
    <name type="scientific">Phytophthora fragariaefolia</name>
    <dbReference type="NCBI Taxonomy" id="1490495"/>
    <lineage>
        <taxon>Eukaryota</taxon>
        <taxon>Sar</taxon>
        <taxon>Stramenopiles</taxon>
        <taxon>Oomycota</taxon>
        <taxon>Peronosporomycetes</taxon>
        <taxon>Peronosporales</taxon>
        <taxon>Peronosporaceae</taxon>
        <taxon>Phytophthora</taxon>
    </lineage>
</organism>
<evidence type="ECO:0000313" key="1">
    <source>
        <dbReference type="EMBL" id="GMF46902.1"/>
    </source>
</evidence>
<dbReference type="AlphaFoldDB" id="A0A9W7CZI1"/>
<sequence>MLVNETQKTAIFKTDDDDLREELAQSRESMRLYAMEVDQELHSVQELVNQLEKEVSCSQRILCWQHVHRYLLYAPPDDLQKKNFLNYFEEEDTLPIDELLGFIASFTEEFDVPMKRVSTARRAGSRWAEQVQLLRVVLPKCPIQYKSQKGHYQKVKQVYMYVCWFLPEGFTRRKLETYWYASSTFVSIGANVGDLLNRSIREALESVSSRSWSRRRSSIPRSDIP</sequence>
<gene>
    <name evidence="1" type="ORF">Pfra01_001746400</name>
</gene>